<accession>A0A840C5S5</accession>
<dbReference type="PANTHER" id="PTHR43201:SF5">
    <property type="entry name" value="MEDIUM-CHAIN ACYL-COA LIGASE ACSF2, MITOCHONDRIAL"/>
    <property type="match status" value="1"/>
</dbReference>
<dbReference type="InterPro" id="IPR020845">
    <property type="entry name" value="AMP-binding_CS"/>
</dbReference>
<dbReference type="InterPro" id="IPR042099">
    <property type="entry name" value="ANL_N_sf"/>
</dbReference>
<dbReference type="Gene3D" id="3.40.50.12780">
    <property type="entry name" value="N-terminal domain of ligase-like"/>
    <property type="match status" value="1"/>
</dbReference>
<dbReference type="GO" id="GO:0006631">
    <property type="term" value="P:fatty acid metabolic process"/>
    <property type="evidence" value="ECO:0007669"/>
    <property type="project" value="TreeGrafter"/>
</dbReference>
<dbReference type="PROSITE" id="PS00455">
    <property type="entry name" value="AMP_BINDING"/>
    <property type="match status" value="1"/>
</dbReference>
<dbReference type="EMBL" id="JACIEQ010000001">
    <property type="protein sequence ID" value="MBB4020805.1"/>
    <property type="molecule type" value="Genomic_DNA"/>
</dbReference>
<evidence type="ECO:0000256" key="1">
    <source>
        <dbReference type="ARBA" id="ARBA00006432"/>
    </source>
</evidence>
<evidence type="ECO:0000313" key="5">
    <source>
        <dbReference type="EMBL" id="MBB4020805.1"/>
    </source>
</evidence>
<dbReference type="Pfam" id="PF00501">
    <property type="entry name" value="AMP-binding"/>
    <property type="match status" value="1"/>
</dbReference>
<evidence type="ECO:0000259" key="3">
    <source>
        <dbReference type="Pfam" id="PF00501"/>
    </source>
</evidence>
<keyword evidence="6" id="KW-1185">Reference proteome</keyword>
<comment type="caution">
    <text evidence="5">The sequence shown here is derived from an EMBL/GenBank/DDBJ whole genome shotgun (WGS) entry which is preliminary data.</text>
</comment>
<dbReference type="InterPro" id="IPR025110">
    <property type="entry name" value="AMP-bd_C"/>
</dbReference>
<dbReference type="Gene3D" id="3.30.300.30">
    <property type="match status" value="1"/>
</dbReference>
<dbReference type="AlphaFoldDB" id="A0A840C5S5"/>
<dbReference type="Pfam" id="PF13193">
    <property type="entry name" value="AMP-binding_C"/>
    <property type="match status" value="1"/>
</dbReference>
<feature type="domain" description="AMP-dependent synthetase/ligase" evidence="3">
    <location>
        <begin position="79"/>
        <end position="299"/>
    </location>
</feature>
<protein>
    <submittedName>
        <fullName evidence="5">Acyl-CoA synthetase (AMP-forming)/AMP-acid ligase II</fullName>
    </submittedName>
</protein>
<comment type="similarity">
    <text evidence="1">Belongs to the ATP-dependent AMP-binding enzyme family.</text>
</comment>
<dbReference type="InterPro" id="IPR045851">
    <property type="entry name" value="AMP-bd_C_sf"/>
</dbReference>
<name>A0A840C5S5_9RHOB</name>
<keyword evidence="2 5" id="KW-0436">Ligase</keyword>
<dbReference type="RefSeq" id="WP_054538146.1">
    <property type="nucleotide sequence ID" value="NZ_JACIEQ010000001.1"/>
</dbReference>
<dbReference type="PANTHER" id="PTHR43201">
    <property type="entry name" value="ACYL-COA SYNTHETASE"/>
    <property type="match status" value="1"/>
</dbReference>
<gene>
    <name evidence="5" type="ORF">GGR17_000596</name>
</gene>
<dbReference type="InterPro" id="IPR000873">
    <property type="entry name" value="AMP-dep_synth/lig_dom"/>
</dbReference>
<evidence type="ECO:0000259" key="4">
    <source>
        <dbReference type="Pfam" id="PF13193"/>
    </source>
</evidence>
<dbReference type="SUPFAM" id="SSF56801">
    <property type="entry name" value="Acetyl-CoA synthetase-like"/>
    <property type="match status" value="1"/>
</dbReference>
<dbReference type="Proteomes" id="UP000585681">
    <property type="component" value="Unassembled WGS sequence"/>
</dbReference>
<dbReference type="GO" id="GO:0031956">
    <property type="term" value="F:medium-chain fatty acid-CoA ligase activity"/>
    <property type="evidence" value="ECO:0007669"/>
    <property type="project" value="TreeGrafter"/>
</dbReference>
<reference evidence="5" key="1">
    <citation type="submission" date="2020-08" db="EMBL/GenBank/DDBJ databases">
        <title>Genomic Encyclopedia of Type Strains, Phase IV (KMG-IV): sequencing the most valuable type-strain genomes for metagenomic binning, comparative biology and taxonomic classification.</title>
        <authorList>
            <person name="Goeker M."/>
        </authorList>
    </citation>
    <scope>NUCLEOTIDE SEQUENCE [LARGE SCALE GENOMIC DNA]</scope>
    <source>
        <strain evidence="5">DSM 105040</strain>
    </source>
</reference>
<proteinExistence type="inferred from homology"/>
<organism evidence="5 6">
    <name type="scientific">Actibacterium naphthalenivorans</name>
    <dbReference type="NCBI Taxonomy" id="1614693"/>
    <lineage>
        <taxon>Bacteria</taxon>
        <taxon>Pseudomonadati</taxon>
        <taxon>Pseudomonadota</taxon>
        <taxon>Alphaproteobacteria</taxon>
        <taxon>Rhodobacterales</taxon>
        <taxon>Roseobacteraceae</taxon>
        <taxon>Actibacterium</taxon>
    </lineage>
</organism>
<evidence type="ECO:0000313" key="6">
    <source>
        <dbReference type="Proteomes" id="UP000585681"/>
    </source>
</evidence>
<feature type="domain" description="AMP-binding enzyme C-terminal" evidence="4">
    <location>
        <begin position="362"/>
        <end position="438"/>
    </location>
</feature>
<evidence type="ECO:0000256" key="2">
    <source>
        <dbReference type="ARBA" id="ARBA00022598"/>
    </source>
</evidence>
<sequence length="446" mass="46862">MPCLSQQIAAASRARPLVISASGSLSPQAAASIGAAADLSPDDRLAISVSDPRVLIETLLALDGQVETLLLVSYAQPPEIVRKLADAAGCSAIVTDRADLAGAGDLRRPDQVRGDRHRAEPLPTRWLMTTSGTTGVPKIIAHSLKSLSRTVYRYGADRNPVWGLLYDPTRFAGMQVTLQALIGGGTLVAPDTSLPLAEQVAELARHGCTFLSATPTLWRRLMMVPGIRDVPLGQITLGGEIVDQGILDALRGAFPDTRMTHIYASTEAGVGFAVNDGRAGFPAAYLKAAPTGVKMKLVDGILWLRPPVAGAAGHKDPAIEIDAEGYVCSGDRISLEGDRAFFLGRDNGSINVGGVKVFPEVIERVITGVPGVAMAKVSSKSNPITGALIVAEVQLAGDADRAEMKPRIIAACRDGLEREAVPAMVRFVESFQVNAAGKLVRSAAKG</sequence>